<dbReference type="eggNOG" id="COG0515">
    <property type="taxonomic scope" value="Bacteria"/>
</dbReference>
<reference evidence="8 9" key="1">
    <citation type="journal article" date="2011" name="Stand. Genomic Sci.">
        <title>Non-contiguous finished genome sequence and contextual data of the filamentous soil bacterium Ktedonobacter racemifer type strain (SOSP1-21).</title>
        <authorList>
            <person name="Chang Y.J."/>
            <person name="Land M."/>
            <person name="Hauser L."/>
            <person name="Chertkov O."/>
            <person name="Del Rio T.G."/>
            <person name="Nolan M."/>
            <person name="Copeland A."/>
            <person name="Tice H."/>
            <person name="Cheng J.F."/>
            <person name="Lucas S."/>
            <person name="Han C."/>
            <person name="Goodwin L."/>
            <person name="Pitluck S."/>
            <person name="Ivanova N."/>
            <person name="Ovchinikova G."/>
            <person name="Pati A."/>
            <person name="Chen A."/>
            <person name="Palaniappan K."/>
            <person name="Mavromatis K."/>
            <person name="Liolios K."/>
            <person name="Brettin T."/>
            <person name="Fiebig A."/>
            <person name="Rohde M."/>
            <person name="Abt B."/>
            <person name="Goker M."/>
            <person name="Detter J.C."/>
            <person name="Woyke T."/>
            <person name="Bristow J."/>
            <person name="Eisen J.A."/>
            <person name="Markowitz V."/>
            <person name="Hugenholtz P."/>
            <person name="Kyrpides N.C."/>
            <person name="Klenk H.P."/>
            <person name="Lapidus A."/>
        </authorList>
    </citation>
    <scope>NUCLEOTIDE SEQUENCE [LARGE SCALE GENOMIC DNA]</scope>
    <source>
        <strain evidence="9">DSM 44963</strain>
    </source>
</reference>
<dbReference type="SUPFAM" id="SSF48452">
    <property type="entry name" value="TPR-like"/>
    <property type="match status" value="1"/>
</dbReference>
<protein>
    <submittedName>
        <fullName evidence="8">Serine/threonine protein kinase with TPR repeats</fullName>
    </submittedName>
</protein>
<dbReference type="Pfam" id="PF07719">
    <property type="entry name" value="TPR_2"/>
    <property type="match status" value="1"/>
</dbReference>
<dbReference type="GO" id="GO:0007165">
    <property type="term" value="P:signal transduction"/>
    <property type="evidence" value="ECO:0007669"/>
    <property type="project" value="TreeGrafter"/>
</dbReference>
<dbReference type="GO" id="GO:0004674">
    <property type="term" value="F:protein serine/threonine kinase activity"/>
    <property type="evidence" value="ECO:0007669"/>
    <property type="project" value="UniProtKB-KW"/>
</dbReference>
<dbReference type="Pfam" id="PF00069">
    <property type="entry name" value="Pkinase"/>
    <property type="match status" value="1"/>
</dbReference>
<dbReference type="PANTHER" id="PTHR48011:SF4">
    <property type="entry name" value="MITOGEN-ACTIVATED PROTEIN KINASE KINASE KINASE 19"/>
    <property type="match status" value="1"/>
</dbReference>
<dbReference type="SUPFAM" id="SSF56112">
    <property type="entry name" value="Protein kinase-like (PK-like)"/>
    <property type="match status" value="1"/>
</dbReference>
<evidence type="ECO:0000256" key="1">
    <source>
        <dbReference type="ARBA" id="ARBA00022737"/>
    </source>
</evidence>
<dbReference type="RefSeq" id="WP_007920076.1">
    <property type="nucleotide sequence ID" value="NZ_ADVG01000004.1"/>
</dbReference>
<dbReference type="SMART" id="SM00220">
    <property type="entry name" value="S_TKc"/>
    <property type="match status" value="1"/>
</dbReference>
<dbReference type="InterPro" id="IPR052751">
    <property type="entry name" value="Plant_MAPKKK"/>
</dbReference>
<dbReference type="InterPro" id="IPR017441">
    <property type="entry name" value="Protein_kinase_ATP_BS"/>
</dbReference>
<evidence type="ECO:0000256" key="2">
    <source>
        <dbReference type="ARBA" id="ARBA00022741"/>
    </source>
</evidence>
<keyword evidence="3 5" id="KW-0802">TPR repeat</keyword>
<evidence type="ECO:0000313" key="8">
    <source>
        <dbReference type="EMBL" id="EFH82169.1"/>
    </source>
</evidence>
<organism evidence="8 9">
    <name type="scientific">Ktedonobacter racemifer DSM 44963</name>
    <dbReference type="NCBI Taxonomy" id="485913"/>
    <lineage>
        <taxon>Bacteria</taxon>
        <taxon>Bacillati</taxon>
        <taxon>Chloroflexota</taxon>
        <taxon>Ktedonobacteria</taxon>
        <taxon>Ktedonobacterales</taxon>
        <taxon>Ktedonobacteraceae</taxon>
        <taxon>Ktedonobacter</taxon>
    </lineage>
</organism>
<comment type="caution">
    <text evidence="8">The sequence shown here is derived from an EMBL/GenBank/DDBJ whole genome shotgun (WGS) entry which is preliminary data.</text>
</comment>
<accession>D6U029</accession>
<gene>
    <name evidence="8" type="ORF">Krac_2955</name>
</gene>
<evidence type="ECO:0000256" key="3">
    <source>
        <dbReference type="ARBA" id="ARBA00022803"/>
    </source>
</evidence>
<dbReference type="Pfam" id="PF13414">
    <property type="entry name" value="TPR_11"/>
    <property type="match status" value="1"/>
</dbReference>
<keyword evidence="9" id="KW-1185">Reference proteome</keyword>
<feature type="domain" description="Protein kinase" evidence="7">
    <location>
        <begin position="22"/>
        <end position="306"/>
    </location>
</feature>
<dbReference type="SMART" id="SM00028">
    <property type="entry name" value="TPR"/>
    <property type="match status" value="3"/>
</dbReference>
<dbReference type="PROSITE" id="PS50005">
    <property type="entry name" value="TPR"/>
    <property type="match status" value="2"/>
</dbReference>
<dbReference type="PROSITE" id="PS50011">
    <property type="entry name" value="PROTEIN_KINASE_DOM"/>
    <property type="match status" value="1"/>
</dbReference>
<keyword evidence="4 6" id="KW-0067">ATP-binding</keyword>
<dbReference type="Gene3D" id="1.25.40.10">
    <property type="entry name" value="Tetratricopeptide repeat domain"/>
    <property type="match status" value="1"/>
</dbReference>
<dbReference type="STRING" id="485913.Krac_2955"/>
<name>D6U029_KTERA</name>
<dbReference type="PROSITE" id="PS00108">
    <property type="entry name" value="PROTEIN_KINASE_ST"/>
    <property type="match status" value="1"/>
</dbReference>
<proteinExistence type="predicted"/>
<evidence type="ECO:0000259" key="7">
    <source>
        <dbReference type="PROSITE" id="PS50011"/>
    </source>
</evidence>
<keyword evidence="8" id="KW-0418">Kinase</keyword>
<dbReference type="InterPro" id="IPR008271">
    <property type="entry name" value="Ser/Thr_kinase_AS"/>
</dbReference>
<dbReference type="InParanoid" id="D6U029"/>
<evidence type="ECO:0000256" key="6">
    <source>
        <dbReference type="PROSITE-ProRule" id="PRU10141"/>
    </source>
</evidence>
<keyword evidence="8" id="KW-0808">Transferase</keyword>
<feature type="repeat" description="TPR" evidence="5">
    <location>
        <begin position="317"/>
        <end position="350"/>
    </location>
</feature>
<dbReference type="GO" id="GO:0005524">
    <property type="term" value="F:ATP binding"/>
    <property type="evidence" value="ECO:0007669"/>
    <property type="project" value="UniProtKB-UniRule"/>
</dbReference>
<feature type="binding site" evidence="6">
    <location>
        <position position="51"/>
    </location>
    <ligand>
        <name>ATP</name>
        <dbReference type="ChEBI" id="CHEBI:30616"/>
    </ligand>
</feature>
<evidence type="ECO:0000313" key="9">
    <source>
        <dbReference type="Proteomes" id="UP000004508"/>
    </source>
</evidence>
<evidence type="ECO:0000256" key="4">
    <source>
        <dbReference type="ARBA" id="ARBA00022840"/>
    </source>
</evidence>
<dbReference type="PANTHER" id="PTHR48011">
    <property type="entry name" value="CCR4-NOT TRANSCRIPTIONAL COMPLEX SUBUNIT CAF120-RELATED"/>
    <property type="match status" value="1"/>
</dbReference>
<dbReference type="InterPro" id="IPR000719">
    <property type="entry name" value="Prot_kinase_dom"/>
</dbReference>
<dbReference type="InterPro" id="IPR011009">
    <property type="entry name" value="Kinase-like_dom_sf"/>
</dbReference>
<dbReference type="InterPro" id="IPR013105">
    <property type="entry name" value="TPR_2"/>
</dbReference>
<dbReference type="PROSITE" id="PS00107">
    <property type="entry name" value="PROTEIN_KINASE_ATP"/>
    <property type="match status" value="1"/>
</dbReference>
<sequence>MKSKQRFVWKIGDIIPIIQDVCEVRGILGEGGMGVVYKVHLRYWNNVLAVKSPKPDVFTKAGGKESFMREAETWVNLNDHPHIVRCAFVQMVDDIPRIFVEYIDGGSLADWIRRQTLYQGGTARALERMLDIAIQCAWGLHAAHEQGLVHQDVKPANVMMTSWGIAKVTDFGLAKARVRASEQGEQRETEGLESILVSSRGMTPAYCSPEQAAGRPLSRKTDIWSWGVLVLEMFVGEVTWQSGIQAREVLASHKPQDEAIPPIPTELVKLLARCFAWRAEERPATLLEVATDVQVIYAHLEGHPYPREMPPPAKIQAGRLNNQGFSLGKLGRREEAVLAYEQAISLAPTHVDAHYNKGNVLYKLGRPEEAVLAYEQAIRLDPTDATAHYNKGFVLKQMGQTTEAELAFQKARDIQPGI</sequence>
<dbReference type="AlphaFoldDB" id="D6U029"/>
<feature type="repeat" description="TPR" evidence="5">
    <location>
        <begin position="351"/>
        <end position="384"/>
    </location>
</feature>
<keyword evidence="2 6" id="KW-0547">Nucleotide-binding</keyword>
<keyword evidence="8" id="KW-0723">Serine/threonine-protein kinase</keyword>
<dbReference type="Gene3D" id="1.10.510.10">
    <property type="entry name" value="Transferase(Phosphotransferase) domain 1"/>
    <property type="match status" value="1"/>
</dbReference>
<keyword evidence="1" id="KW-0677">Repeat</keyword>
<evidence type="ECO:0000256" key="5">
    <source>
        <dbReference type="PROSITE-ProRule" id="PRU00339"/>
    </source>
</evidence>
<dbReference type="CDD" id="cd14014">
    <property type="entry name" value="STKc_PknB_like"/>
    <property type="match status" value="1"/>
</dbReference>
<dbReference type="Proteomes" id="UP000004508">
    <property type="component" value="Unassembled WGS sequence"/>
</dbReference>
<dbReference type="PROSITE" id="PS50293">
    <property type="entry name" value="TPR_REGION"/>
    <property type="match status" value="2"/>
</dbReference>
<dbReference type="InterPro" id="IPR019734">
    <property type="entry name" value="TPR_rpt"/>
</dbReference>
<dbReference type="EMBL" id="ADVG01000004">
    <property type="protein sequence ID" value="EFH82169.1"/>
    <property type="molecule type" value="Genomic_DNA"/>
</dbReference>
<dbReference type="InterPro" id="IPR011990">
    <property type="entry name" value="TPR-like_helical_dom_sf"/>
</dbReference>